<keyword evidence="1" id="KW-0831">Ubiquinone biosynthesis</keyword>
<accession>A0A0K1XCT6</accession>
<evidence type="ECO:0000259" key="2">
    <source>
        <dbReference type="Pfam" id="PF02036"/>
    </source>
</evidence>
<dbReference type="HAMAP" id="MF_02215">
    <property type="entry name" value="UbiJ"/>
    <property type="match status" value="1"/>
</dbReference>
<proteinExistence type="inferred from homology"/>
<comment type="subcellular location">
    <subcellularLocation>
        <location evidence="1">Cytoplasm</location>
    </subcellularLocation>
</comment>
<comment type="function">
    <text evidence="1">Required for ubiquinone (coenzyme Q) biosynthesis. Binds hydrophobic ubiquinone biosynthetic intermediates via its SCP2 domain and is essential for the stability of the Ubi complex. May constitute a docking platform where Ubi enzymes assemble and access their SCP2-bound polyprenyl substrates.</text>
</comment>
<comment type="pathway">
    <text evidence="1">Cofactor biosynthesis; ubiquinone biosynthesis.</text>
</comment>
<evidence type="ECO:0000313" key="4">
    <source>
        <dbReference type="Proteomes" id="UP000063953"/>
    </source>
</evidence>
<dbReference type="UniPathway" id="UPA00232"/>
<protein>
    <recommendedName>
        <fullName evidence="1">Ubiquinone biosynthesis accessory factor UbiJ</fullName>
    </recommendedName>
</protein>
<dbReference type="PANTHER" id="PTHR38693:SF1">
    <property type="entry name" value="UBIQUINONE BIOSYNTHESIS ACCESSORY FACTOR UBIJ"/>
    <property type="match status" value="1"/>
</dbReference>
<comment type="similarity">
    <text evidence="1">Belongs to the UbiJ family.</text>
</comment>
<dbReference type="InterPro" id="IPR036527">
    <property type="entry name" value="SCP2_sterol-bd_dom_sf"/>
</dbReference>
<dbReference type="EMBL" id="CP012365">
    <property type="protein sequence ID" value="AKX59200.1"/>
    <property type="molecule type" value="Genomic_DNA"/>
</dbReference>
<dbReference type="Pfam" id="PF02036">
    <property type="entry name" value="SCP2"/>
    <property type="match status" value="1"/>
</dbReference>
<dbReference type="RefSeq" id="WP_053100277.1">
    <property type="nucleotide sequence ID" value="NZ_CP012365.1"/>
</dbReference>
<name>A0A0K1XCT6_9GAMM</name>
<organism evidence="3 4">
    <name type="scientific">Thiopseudomonas alkaliphila</name>
    <dbReference type="NCBI Taxonomy" id="1697053"/>
    <lineage>
        <taxon>Bacteria</taxon>
        <taxon>Pseudomonadati</taxon>
        <taxon>Pseudomonadota</taxon>
        <taxon>Gammaproteobacteria</taxon>
        <taxon>Pseudomonadales</taxon>
        <taxon>Pseudomonadaceae</taxon>
        <taxon>Thiopseudomonas</taxon>
    </lineage>
</organism>
<keyword evidence="4" id="KW-1185">Reference proteome</keyword>
<gene>
    <name evidence="1" type="primary">ubiJ</name>
    <name evidence="3" type="ORF">AKN88_04025</name>
</gene>
<dbReference type="AlphaFoldDB" id="A0A0K1XCT6"/>
<reference evidence="3 4" key="1">
    <citation type="journal article" date="2015" name="Genome Announc.">
        <title>Genome Sequences of Oblitimonas alkaliphila gen. nov. sp. nov. (Proposed), a Novel Bacterium of the Pseudomonadaceae Family.</title>
        <authorList>
            <person name="Lauer A.C."/>
            <person name="Nicholson A.C."/>
            <person name="Humrighouse B.W."/>
            <person name="Emery B."/>
            <person name="Drobish A."/>
            <person name="Juieng P."/>
            <person name="Loparev V."/>
            <person name="McQuiston J.R."/>
        </authorList>
    </citation>
    <scope>NUCLEOTIDE SEQUENCE [LARGE SCALE GENOMIC DNA]</scope>
    <source>
        <strain evidence="3 4">E5571</strain>
    </source>
</reference>
<dbReference type="Proteomes" id="UP000063953">
    <property type="component" value="Chromosome"/>
</dbReference>
<sequence length="205" mass="22857">MFSQALLASLELSINQLLRLDPVAQQQLAQLAGQVLEVEISTPVQLRCYLVLHSDGLQLANQWLGAVDCRLRAPLAQLALLATARDKTPLLHHPKLDLSGNTGLLMQLAEILQQLDLDWEYLLQQLLGPVPSALLSSSIKRQWRWLQHSQYSLEQSAIDYATEEARFLVGTAEAEVRFNEIDQLTQSLDRLSARVAQLTAKDPSA</sequence>
<dbReference type="InterPro" id="IPR003033">
    <property type="entry name" value="SCP2_sterol-bd_dom"/>
</dbReference>
<dbReference type="GO" id="GO:0005737">
    <property type="term" value="C:cytoplasm"/>
    <property type="evidence" value="ECO:0007669"/>
    <property type="project" value="UniProtKB-SubCell"/>
</dbReference>
<dbReference type="SUPFAM" id="SSF55718">
    <property type="entry name" value="SCP-like"/>
    <property type="match status" value="1"/>
</dbReference>
<keyword evidence="1" id="KW-0963">Cytoplasm</keyword>
<evidence type="ECO:0000313" key="3">
    <source>
        <dbReference type="EMBL" id="AKX59200.1"/>
    </source>
</evidence>
<feature type="domain" description="SCP2" evidence="2">
    <location>
        <begin position="14"/>
        <end position="113"/>
    </location>
</feature>
<dbReference type="GO" id="GO:0006744">
    <property type="term" value="P:ubiquinone biosynthetic process"/>
    <property type="evidence" value="ECO:0007669"/>
    <property type="project" value="UniProtKB-UniRule"/>
</dbReference>
<dbReference type="PANTHER" id="PTHR38693">
    <property type="entry name" value="UBIQUINONE BIOSYNTHESIS PROTEIN UBIJ"/>
    <property type="match status" value="1"/>
</dbReference>
<dbReference type="InterPro" id="IPR038989">
    <property type="entry name" value="UbiJ"/>
</dbReference>
<dbReference type="STRING" id="1697053.AKN87_06020"/>
<evidence type="ECO:0000256" key="1">
    <source>
        <dbReference type="HAMAP-Rule" id="MF_02215"/>
    </source>
</evidence>